<feature type="chain" id="PRO_5041898750" evidence="1">
    <location>
        <begin position="20"/>
        <end position="92"/>
    </location>
</feature>
<proteinExistence type="predicted"/>
<dbReference type="Proteomes" id="UP001230504">
    <property type="component" value="Unassembled WGS sequence"/>
</dbReference>
<protein>
    <submittedName>
        <fullName evidence="2">Uncharacterized protein</fullName>
    </submittedName>
</protein>
<comment type="caution">
    <text evidence="2">The sequence shown here is derived from an EMBL/GenBank/DDBJ whole genome shotgun (WGS) entry which is preliminary data.</text>
</comment>
<dbReference type="AlphaFoldDB" id="A0AAD8UW42"/>
<reference evidence="2" key="1">
    <citation type="submission" date="2021-06" db="EMBL/GenBank/DDBJ databases">
        <title>Comparative genomics, transcriptomics and evolutionary studies reveal genomic signatures of adaptation to plant cell wall in hemibiotrophic fungi.</title>
        <authorList>
            <consortium name="DOE Joint Genome Institute"/>
            <person name="Baroncelli R."/>
            <person name="Diaz J.F."/>
            <person name="Benocci T."/>
            <person name="Peng M."/>
            <person name="Battaglia E."/>
            <person name="Haridas S."/>
            <person name="Andreopoulos W."/>
            <person name="Labutti K."/>
            <person name="Pangilinan J."/>
            <person name="Floch G.L."/>
            <person name="Makela M.R."/>
            <person name="Henrissat B."/>
            <person name="Grigoriev I.V."/>
            <person name="Crouch J.A."/>
            <person name="De Vries R.P."/>
            <person name="Sukno S.A."/>
            <person name="Thon M.R."/>
        </authorList>
    </citation>
    <scope>NUCLEOTIDE SEQUENCE</scope>
    <source>
        <strain evidence="2">CBS 125086</strain>
    </source>
</reference>
<evidence type="ECO:0000313" key="3">
    <source>
        <dbReference type="Proteomes" id="UP001230504"/>
    </source>
</evidence>
<evidence type="ECO:0000256" key="1">
    <source>
        <dbReference type="SAM" id="SignalP"/>
    </source>
</evidence>
<sequence length="92" mass="9996">MRLRYIAFSLLMTSGSVLAVPRPRGEALPIILIPRVSKSVPKRTQSSNEYMASTGRTCGNTIEKGVCYNGRCGIFVAPTGFEAIPETESQCL</sequence>
<organism evidence="2 3">
    <name type="scientific">Colletotrichum navitas</name>
    <dbReference type="NCBI Taxonomy" id="681940"/>
    <lineage>
        <taxon>Eukaryota</taxon>
        <taxon>Fungi</taxon>
        <taxon>Dikarya</taxon>
        <taxon>Ascomycota</taxon>
        <taxon>Pezizomycotina</taxon>
        <taxon>Sordariomycetes</taxon>
        <taxon>Hypocreomycetidae</taxon>
        <taxon>Glomerellales</taxon>
        <taxon>Glomerellaceae</taxon>
        <taxon>Colletotrichum</taxon>
        <taxon>Colletotrichum graminicola species complex</taxon>
    </lineage>
</organism>
<gene>
    <name evidence="2" type="ORF">LY79DRAFT_572310</name>
</gene>
<dbReference type="EMBL" id="JAHLJV010000146">
    <property type="protein sequence ID" value="KAK1566327.1"/>
    <property type="molecule type" value="Genomic_DNA"/>
</dbReference>
<keyword evidence="3" id="KW-1185">Reference proteome</keyword>
<dbReference type="RefSeq" id="XP_060407506.1">
    <property type="nucleotide sequence ID" value="XM_060559343.1"/>
</dbReference>
<feature type="signal peptide" evidence="1">
    <location>
        <begin position="1"/>
        <end position="19"/>
    </location>
</feature>
<keyword evidence="1" id="KW-0732">Signal</keyword>
<name>A0AAD8UW42_9PEZI</name>
<accession>A0AAD8UW42</accession>
<dbReference type="GeneID" id="85443583"/>
<evidence type="ECO:0000313" key="2">
    <source>
        <dbReference type="EMBL" id="KAK1566327.1"/>
    </source>
</evidence>